<keyword evidence="3" id="KW-1185">Reference proteome</keyword>
<dbReference type="Proteomes" id="UP000038045">
    <property type="component" value="Unplaced"/>
</dbReference>
<evidence type="ECO:0000313" key="3">
    <source>
        <dbReference type="Proteomes" id="UP000038045"/>
    </source>
</evidence>
<sequence>MSKLEDTVIDNNANHTGLVVFIIIAAIAGLIIFVVIIFLLISSSRRKYFQNRMVNARRSLTNSIRGRRSQNLSQVSPTGQNIIIDSAYLSPANLIGLSPPKYDSAPPSYDEVISSAAEPSPPYTQSRQNATASRIINSRLNNSSPNDSLTIFPRTRQLEESPSGEQTTAVIQVTEMVTNKPKATNNLQNGSNSSSRNTQIFANNSNIQRPNRLEDGIQVSLDNHERNSEIPNLESIQIS</sequence>
<dbReference type="AlphaFoldDB" id="A0A0N4ZB50"/>
<feature type="region of interest" description="Disordered" evidence="1">
    <location>
        <begin position="108"/>
        <end position="130"/>
    </location>
</feature>
<evidence type="ECO:0000313" key="4">
    <source>
        <dbReference type="WBParaSite" id="PTRK_0000476300.1"/>
    </source>
</evidence>
<dbReference type="WBParaSite" id="PTRK_0000476300.1">
    <property type="protein sequence ID" value="PTRK_0000476300.1"/>
    <property type="gene ID" value="PTRK_0000476300"/>
</dbReference>
<feature type="transmembrane region" description="Helical" evidence="2">
    <location>
        <begin position="20"/>
        <end position="42"/>
    </location>
</feature>
<keyword evidence="2" id="KW-0812">Transmembrane</keyword>
<evidence type="ECO:0000256" key="1">
    <source>
        <dbReference type="SAM" id="MobiDB-lite"/>
    </source>
</evidence>
<organism evidence="3 4">
    <name type="scientific">Parastrongyloides trichosuri</name>
    <name type="common">Possum-specific nematode worm</name>
    <dbReference type="NCBI Taxonomy" id="131310"/>
    <lineage>
        <taxon>Eukaryota</taxon>
        <taxon>Metazoa</taxon>
        <taxon>Ecdysozoa</taxon>
        <taxon>Nematoda</taxon>
        <taxon>Chromadorea</taxon>
        <taxon>Rhabditida</taxon>
        <taxon>Tylenchina</taxon>
        <taxon>Panagrolaimomorpha</taxon>
        <taxon>Strongyloidoidea</taxon>
        <taxon>Strongyloididae</taxon>
        <taxon>Parastrongyloides</taxon>
    </lineage>
</organism>
<keyword evidence="2" id="KW-1133">Transmembrane helix</keyword>
<feature type="compositionally biased region" description="Polar residues" evidence="1">
    <location>
        <begin position="182"/>
        <end position="209"/>
    </location>
</feature>
<proteinExistence type="predicted"/>
<accession>A0A0N4ZB50</accession>
<keyword evidence="2" id="KW-0472">Membrane</keyword>
<evidence type="ECO:0000256" key="2">
    <source>
        <dbReference type="SAM" id="Phobius"/>
    </source>
</evidence>
<reference evidence="4" key="1">
    <citation type="submission" date="2017-02" db="UniProtKB">
        <authorList>
            <consortium name="WormBaseParasite"/>
        </authorList>
    </citation>
    <scope>IDENTIFICATION</scope>
</reference>
<name>A0A0N4ZB50_PARTI</name>
<feature type="region of interest" description="Disordered" evidence="1">
    <location>
        <begin position="182"/>
        <end position="212"/>
    </location>
</feature>
<protein>
    <submittedName>
        <fullName evidence="4">Uncharacterized protein</fullName>
    </submittedName>
</protein>